<gene>
    <name evidence="6" type="primary">EIF3H</name>
    <name evidence="6" type="ORF">HK099_000412</name>
</gene>
<dbReference type="Gene3D" id="3.40.140.10">
    <property type="entry name" value="Cytidine Deaminase, domain 2"/>
    <property type="match status" value="1"/>
</dbReference>
<feature type="region of interest" description="Disordered" evidence="4">
    <location>
        <begin position="1"/>
        <end position="21"/>
    </location>
</feature>
<keyword evidence="7" id="KW-1185">Reference proteome</keyword>
<accession>A0AAD5UAR4</accession>
<dbReference type="PROSITE" id="PS50249">
    <property type="entry name" value="MPN"/>
    <property type="match status" value="1"/>
</dbReference>
<protein>
    <submittedName>
        <fullName evidence="6">Eukaryotic translation initiation factor 3 subunit H</fullName>
    </submittedName>
</protein>
<dbReference type="InterPro" id="IPR037518">
    <property type="entry name" value="MPN"/>
</dbReference>
<name>A0AAD5UAR4_9FUNG</name>
<evidence type="ECO:0000256" key="2">
    <source>
        <dbReference type="ARBA" id="ARBA00022540"/>
    </source>
</evidence>
<organism evidence="6 7">
    <name type="scientific">Clydaea vesicula</name>
    <dbReference type="NCBI Taxonomy" id="447962"/>
    <lineage>
        <taxon>Eukaryota</taxon>
        <taxon>Fungi</taxon>
        <taxon>Fungi incertae sedis</taxon>
        <taxon>Chytridiomycota</taxon>
        <taxon>Chytridiomycota incertae sedis</taxon>
        <taxon>Chytridiomycetes</taxon>
        <taxon>Lobulomycetales</taxon>
        <taxon>Lobulomycetaceae</taxon>
        <taxon>Clydaea</taxon>
    </lineage>
</organism>
<sequence length="384" mass="44802">MSSKVKISKRNKSPEVNKKDLKNEISYSSSSAAANSIKKVNQVSKLQLDALVILKIIKHCRDVQGASGQLLGVDKNGLLEVTNSFPRIKNISNYDDYQDDDQENYNADDEIDYLRSLRQLNFDANTVGWYRACHLGNFWNTNFLDEAYKYQADSSQSVVLIYDPAKMAQGNLSILAFRLTENFMKLYKEKKFSMESLQKNNLTPSTVLESLQIQIKNSHLLNTLLFELDEKTLLNSKNLINLDEIKSSSNKHNQSNNFVSDSGFQSNFDHIENFDNLELDMENYMEKHLEYLTETLEEHAQEQWRWHGWNRNVTKEYQKLNQQLQKKKYENQQRINQGQKPLYGEEDLKIKNLNQTQLQKVLNMEPSRLETLILNNQIDTYCKQ</sequence>
<dbReference type="Pfam" id="PF19445">
    <property type="entry name" value="eIF3h_C"/>
    <property type="match status" value="2"/>
</dbReference>
<dbReference type="GO" id="GO:0005852">
    <property type="term" value="C:eukaryotic translation initiation factor 3 complex"/>
    <property type="evidence" value="ECO:0007669"/>
    <property type="project" value="InterPro"/>
</dbReference>
<dbReference type="GO" id="GO:0008237">
    <property type="term" value="F:metallopeptidase activity"/>
    <property type="evidence" value="ECO:0007669"/>
    <property type="project" value="InterPro"/>
</dbReference>
<evidence type="ECO:0000256" key="4">
    <source>
        <dbReference type="SAM" id="MobiDB-lite"/>
    </source>
</evidence>
<dbReference type="CDD" id="cd08065">
    <property type="entry name" value="MPN_eIF3h"/>
    <property type="match status" value="1"/>
</dbReference>
<dbReference type="InterPro" id="IPR000555">
    <property type="entry name" value="JAMM/MPN+_dom"/>
</dbReference>
<dbReference type="InterPro" id="IPR050242">
    <property type="entry name" value="JAMM_MPN+_peptidase_M67A"/>
</dbReference>
<dbReference type="EMBL" id="JADGJW010000011">
    <property type="protein sequence ID" value="KAJ3227739.1"/>
    <property type="molecule type" value="Genomic_DNA"/>
</dbReference>
<keyword evidence="2 6" id="KW-0396">Initiation factor</keyword>
<comment type="caution">
    <text evidence="6">The sequence shown here is derived from an EMBL/GenBank/DDBJ whole genome shotgun (WGS) entry which is preliminary data.</text>
</comment>
<dbReference type="AlphaFoldDB" id="A0AAD5UAR4"/>
<feature type="domain" description="MPN" evidence="5">
    <location>
        <begin position="46"/>
        <end position="183"/>
    </location>
</feature>
<feature type="non-terminal residue" evidence="6">
    <location>
        <position position="1"/>
    </location>
</feature>
<evidence type="ECO:0000256" key="1">
    <source>
        <dbReference type="ARBA" id="ARBA00022490"/>
    </source>
</evidence>
<dbReference type="InterPro" id="IPR027524">
    <property type="entry name" value="eIF3h"/>
</dbReference>
<dbReference type="GO" id="GO:0003743">
    <property type="term" value="F:translation initiation factor activity"/>
    <property type="evidence" value="ECO:0007669"/>
    <property type="project" value="UniProtKB-KW"/>
</dbReference>
<keyword evidence="3" id="KW-0648">Protein biosynthesis</keyword>
<keyword evidence="1" id="KW-0963">Cytoplasm</keyword>
<evidence type="ECO:0000313" key="7">
    <source>
        <dbReference type="Proteomes" id="UP001211065"/>
    </source>
</evidence>
<dbReference type="InterPro" id="IPR045810">
    <property type="entry name" value="eIF3h_C"/>
</dbReference>
<dbReference type="Pfam" id="PF01398">
    <property type="entry name" value="JAB"/>
    <property type="match status" value="1"/>
</dbReference>
<reference evidence="6" key="1">
    <citation type="submission" date="2020-05" db="EMBL/GenBank/DDBJ databases">
        <title>Phylogenomic resolution of chytrid fungi.</title>
        <authorList>
            <person name="Stajich J.E."/>
            <person name="Amses K."/>
            <person name="Simmons R."/>
            <person name="Seto K."/>
            <person name="Myers J."/>
            <person name="Bonds A."/>
            <person name="Quandt C.A."/>
            <person name="Barry K."/>
            <person name="Liu P."/>
            <person name="Grigoriev I."/>
            <person name="Longcore J.E."/>
            <person name="James T.Y."/>
        </authorList>
    </citation>
    <scope>NUCLEOTIDE SEQUENCE</scope>
    <source>
        <strain evidence="6">JEL0476</strain>
    </source>
</reference>
<evidence type="ECO:0000313" key="6">
    <source>
        <dbReference type="EMBL" id="KAJ3227739.1"/>
    </source>
</evidence>
<evidence type="ECO:0000256" key="3">
    <source>
        <dbReference type="ARBA" id="ARBA00022917"/>
    </source>
</evidence>
<feature type="compositionally biased region" description="Basic and acidic residues" evidence="4">
    <location>
        <begin position="12"/>
        <end position="21"/>
    </location>
</feature>
<dbReference type="Proteomes" id="UP001211065">
    <property type="component" value="Unassembled WGS sequence"/>
</dbReference>
<feature type="compositionally biased region" description="Basic residues" evidence="4">
    <location>
        <begin position="1"/>
        <end position="11"/>
    </location>
</feature>
<dbReference type="PANTHER" id="PTHR10410">
    <property type="entry name" value="EUKARYOTIC TRANSLATION INITIATION FACTOR 3 -RELATED"/>
    <property type="match status" value="1"/>
</dbReference>
<proteinExistence type="predicted"/>
<evidence type="ECO:0000259" key="5">
    <source>
        <dbReference type="PROSITE" id="PS50249"/>
    </source>
</evidence>